<dbReference type="EC" id="4.1.1.70" evidence="3"/>
<protein>
    <submittedName>
        <fullName evidence="3">Glutaconyl-CoA decarboxylase subunit gamma</fullName>
        <ecNumber evidence="3">4.1.1.70</ecNumber>
    </submittedName>
</protein>
<evidence type="ECO:0000259" key="2">
    <source>
        <dbReference type="PROSITE" id="PS50968"/>
    </source>
</evidence>
<dbReference type="EMBL" id="CACRUT010000006">
    <property type="protein sequence ID" value="VYT78886.1"/>
    <property type="molecule type" value="Genomic_DNA"/>
</dbReference>
<dbReference type="PANTHER" id="PTHR45266:SF3">
    <property type="entry name" value="OXALOACETATE DECARBOXYLASE ALPHA CHAIN"/>
    <property type="match status" value="1"/>
</dbReference>
<accession>A0A6N2ZLR9</accession>
<dbReference type="PROSITE" id="PS00188">
    <property type="entry name" value="BIOTIN"/>
    <property type="match status" value="1"/>
</dbReference>
<dbReference type="FunFam" id="2.40.50.100:FF:000003">
    <property type="entry name" value="Acetyl-CoA carboxylase biotin carboxyl carrier protein"/>
    <property type="match status" value="1"/>
</dbReference>
<dbReference type="InterPro" id="IPR001882">
    <property type="entry name" value="Biotin_BS"/>
</dbReference>
<dbReference type="CDD" id="cd06850">
    <property type="entry name" value="biotinyl_domain"/>
    <property type="match status" value="1"/>
</dbReference>
<dbReference type="RefSeq" id="WP_412441844.1">
    <property type="nucleotide sequence ID" value="NZ_CACRUT010000006.1"/>
</dbReference>
<evidence type="ECO:0000313" key="3">
    <source>
        <dbReference type="EMBL" id="VYT78886.1"/>
    </source>
</evidence>
<name>A0A6N2ZLR9_9BACT</name>
<reference evidence="3" key="1">
    <citation type="submission" date="2019-11" db="EMBL/GenBank/DDBJ databases">
        <authorList>
            <person name="Feng L."/>
        </authorList>
    </citation>
    <scope>NUCLEOTIDE SEQUENCE</scope>
    <source>
        <strain evidence="3">PclaraLFYP37</strain>
    </source>
</reference>
<keyword evidence="3" id="KW-0456">Lyase</keyword>
<dbReference type="InterPro" id="IPR011053">
    <property type="entry name" value="Single_hybrid_motif"/>
</dbReference>
<dbReference type="InterPro" id="IPR050709">
    <property type="entry name" value="Biotin_Carboxyl_Carrier/Decarb"/>
</dbReference>
<feature type="domain" description="Lipoyl-binding" evidence="2">
    <location>
        <begin position="57"/>
        <end position="134"/>
    </location>
</feature>
<sequence>MKTYKYNINGNDYEVAVEGIKNYVATVTVNGESYTVKMPEPEKPAHHPVVVKPAGVPAVIDKPKKYGVKAPLPGVIVDVKVKPGDEIKRGDTVVILDAMKMENNITSDRAGKIAEICVAPGESVMEGKDLVILE</sequence>
<dbReference type="SUPFAM" id="SSF51230">
    <property type="entry name" value="Single hybrid motif"/>
    <property type="match status" value="1"/>
</dbReference>
<dbReference type="GO" id="GO:0016829">
    <property type="term" value="F:lyase activity"/>
    <property type="evidence" value="ECO:0007669"/>
    <property type="project" value="UniProtKB-KW"/>
</dbReference>
<dbReference type="PROSITE" id="PS50968">
    <property type="entry name" value="BIOTINYL_LIPOYL"/>
    <property type="match status" value="1"/>
</dbReference>
<gene>
    <name evidence="3" type="primary">gcdC_1</name>
    <name evidence="3" type="ORF">PCLFYP37_01122</name>
</gene>
<keyword evidence="1" id="KW-0092">Biotin</keyword>
<dbReference type="AlphaFoldDB" id="A0A6N2ZLR9"/>
<evidence type="ECO:0000256" key="1">
    <source>
        <dbReference type="ARBA" id="ARBA00023267"/>
    </source>
</evidence>
<dbReference type="Gene3D" id="2.40.50.100">
    <property type="match status" value="1"/>
</dbReference>
<dbReference type="Pfam" id="PF00364">
    <property type="entry name" value="Biotin_lipoyl"/>
    <property type="match status" value="1"/>
</dbReference>
<proteinExistence type="predicted"/>
<dbReference type="PANTHER" id="PTHR45266">
    <property type="entry name" value="OXALOACETATE DECARBOXYLASE ALPHA CHAIN"/>
    <property type="match status" value="1"/>
</dbReference>
<organism evidence="3">
    <name type="scientific">Paraprevotella clara</name>
    <dbReference type="NCBI Taxonomy" id="454154"/>
    <lineage>
        <taxon>Bacteria</taxon>
        <taxon>Pseudomonadati</taxon>
        <taxon>Bacteroidota</taxon>
        <taxon>Bacteroidia</taxon>
        <taxon>Bacteroidales</taxon>
        <taxon>Prevotellaceae</taxon>
        <taxon>Paraprevotella</taxon>
    </lineage>
</organism>
<dbReference type="InterPro" id="IPR000089">
    <property type="entry name" value="Biotin_lipoyl"/>
</dbReference>